<reference evidence="19" key="3">
    <citation type="journal article" date="1992" name="Nucleic Acids Res.">
        <title>Transfer RNA genes in the mitochondrial genome from a liverwort, Marchantia polymorpha: the absence of chloroplast-like tRNAs.</title>
        <authorList>
            <person name="Oda K."/>
            <person name="Yamato K."/>
            <person name="Ohta E."/>
            <person name="Nakamura Y."/>
            <person name="Takemura M."/>
            <person name="Nozato N."/>
            <person name="Akashi K."/>
            <person name="Ohyama K."/>
        </authorList>
    </citation>
    <scope>NUCLEOTIDE SEQUENCE</scope>
    <source>
        <strain evidence="19">A 18</strain>
    </source>
</reference>
<evidence type="ECO:0000256" key="5">
    <source>
        <dbReference type="ARBA" id="ARBA00022660"/>
    </source>
</evidence>
<dbReference type="InterPro" id="IPR043502">
    <property type="entry name" value="DNA/RNA_pol_sf"/>
</dbReference>
<feature type="domain" description="Reverse transcriptase" evidence="16">
    <location>
        <begin position="523"/>
        <end position="811"/>
    </location>
</feature>
<dbReference type="PANTHER" id="PTHR33642">
    <property type="entry name" value="COX1/OXI3 INTRON 1 PROTEIN-RELATED"/>
    <property type="match status" value="1"/>
</dbReference>
<dbReference type="PROSITE" id="PS50878">
    <property type="entry name" value="RT_POL"/>
    <property type="match status" value="1"/>
</dbReference>
<evidence type="ECO:0000256" key="8">
    <source>
        <dbReference type="ARBA" id="ARBA00022792"/>
    </source>
</evidence>
<dbReference type="Gene3D" id="1.20.810.10">
    <property type="entry name" value="Cytochrome Bc1 Complex, Chain C"/>
    <property type="match status" value="1"/>
</dbReference>
<organism evidence="19">
    <name type="scientific">Marchantia paleacea</name>
    <name type="common">Liverwort</name>
    <dbReference type="NCBI Taxonomy" id="56867"/>
    <lineage>
        <taxon>Eukaryota</taxon>
        <taxon>Viridiplantae</taxon>
        <taxon>Streptophyta</taxon>
        <taxon>Embryophyta</taxon>
        <taxon>Marchantiophyta</taxon>
        <taxon>Marchantiopsida</taxon>
        <taxon>Marchantiidae</taxon>
        <taxon>Marchantiales</taxon>
        <taxon>Marchantiaceae</taxon>
        <taxon>Marchantia</taxon>
    </lineage>
</organism>
<evidence type="ECO:0000256" key="9">
    <source>
        <dbReference type="ARBA" id="ARBA00022982"/>
    </source>
</evidence>
<feature type="transmembrane region" description="Helical" evidence="15">
    <location>
        <begin position="114"/>
        <end position="137"/>
    </location>
</feature>
<feature type="region of interest" description="Disordered" evidence="14">
    <location>
        <begin position="956"/>
        <end position="975"/>
    </location>
</feature>
<dbReference type="InterPro" id="IPR048259">
    <property type="entry name" value="Cytochrome_b_N_euk/bac"/>
</dbReference>
<comment type="subcellular location">
    <subcellularLocation>
        <location evidence="1">Mitochondrion inner membrane</location>
        <topology evidence="1">Multi-pass membrane protein</topology>
    </subcellularLocation>
</comment>
<dbReference type="InterPro" id="IPR005797">
    <property type="entry name" value="Cyt_b/b6_N"/>
</dbReference>
<dbReference type="EMBL" id="M68929">
    <property type="protein sequence ID" value="AAC09440.1"/>
    <property type="molecule type" value="Genomic_DNA"/>
</dbReference>
<dbReference type="PANTHER" id="PTHR33642:SF4">
    <property type="entry name" value="COX1_OXI3 INTRON 1 PROTEIN-RELATED"/>
    <property type="match status" value="1"/>
</dbReference>
<dbReference type="Pfam" id="PF01348">
    <property type="entry name" value="Intron_maturas2"/>
    <property type="match status" value="1"/>
</dbReference>
<evidence type="ECO:0000256" key="10">
    <source>
        <dbReference type="ARBA" id="ARBA00022989"/>
    </source>
</evidence>
<geneLocation type="mitochondrion" evidence="19"/>
<dbReference type="InterPro" id="IPR024937">
    <property type="entry name" value="Domain_X"/>
</dbReference>
<keyword evidence="7" id="KW-0479">Metal-binding</keyword>
<dbReference type="GO" id="GO:0046872">
    <property type="term" value="F:metal ion binding"/>
    <property type="evidence" value="ECO:0007669"/>
    <property type="project" value="UniProtKB-KW"/>
</dbReference>
<dbReference type="GO" id="GO:0009055">
    <property type="term" value="F:electron transfer activity"/>
    <property type="evidence" value="ECO:0007669"/>
    <property type="project" value="InterPro"/>
</dbReference>
<reference evidence="19" key="2">
    <citation type="journal article" date="1992" name="Nucleic Acids Res.">
        <title>Gene clusters for ribosomal proteins in the mitochondrial genome of a liverwort, Marchantia polymorpha.</title>
        <authorList>
            <person name="Takemura M."/>
            <person name="Oda K."/>
            <person name="Yamato K."/>
            <person name="Ohta E."/>
            <person name="Nakamura Y."/>
            <person name="Nozato N."/>
            <person name="Akashi K."/>
            <person name="Ohyama K."/>
        </authorList>
    </citation>
    <scope>NUCLEOTIDE SEQUENCE</scope>
    <source>
        <strain evidence="19">A 18</strain>
    </source>
</reference>
<feature type="transmembrane region" description="Helical" evidence="15">
    <location>
        <begin position="224"/>
        <end position="249"/>
    </location>
</feature>
<keyword evidence="5" id="KW-0679">Respiratory chain</keyword>
<dbReference type="SUPFAM" id="SSF81342">
    <property type="entry name" value="Transmembrane di-heme cytochromes"/>
    <property type="match status" value="1"/>
</dbReference>
<keyword evidence="12 19" id="KW-0496">Mitochondrion</keyword>
<dbReference type="InterPro" id="IPR016174">
    <property type="entry name" value="Di-haem_cyt_TM"/>
</dbReference>
<dbReference type="AlphaFoldDB" id="Q35057"/>
<feature type="compositionally biased region" description="Polar residues" evidence="14">
    <location>
        <begin position="372"/>
        <end position="381"/>
    </location>
</feature>
<feature type="transmembrane region" description="Helical" evidence="15">
    <location>
        <begin position="182"/>
        <end position="203"/>
    </location>
</feature>
<accession>Q35057</accession>
<evidence type="ECO:0000259" key="18">
    <source>
        <dbReference type="PROSITE" id="PS51003"/>
    </source>
</evidence>
<feature type="transmembrane region" description="Helical" evidence="15">
    <location>
        <begin position="31"/>
        <end position="58"/>
    </location>
</feature>
<evidence type="ECO:0000256" key="2">
    <source>
        <dbReference type="ARBA" id="ARBA00013531"/>
    </source>
</evidence>
<dbReference type="Pfam" id="PF00033">
    <property type="entry name" value="Cytochrome_B"/>
    <property type="match status" value="1"/>
</dbReference>
<feature type="compositionally biased region" description="Basic and acidic residues" evidence="14">
    <location>
        <begin position="956"/>
        <end position="971"/>
    </location>
</feature>
<feature type="region of interest" description="Disordered" evidence="14">
    <location>
        <begin position="349"/>
        <end position="381"/>
    </location>
</feature>
<dbReference type="CDD" id="cd01651">
    <property type="entry name" value="RT_G2_intron"/>
    <property type="match status" value="1"/>
</dbReference>
<dbReference type="GO" id="GO:0003964">
    <property type="term" value="F:RNA-directed DNA polymerase activity"/>
    <property type="evidence" value="ECO:0007669"/>
    <property type="project" value="TreeGrafter"/>
</dbReference>
<evidence type="ECO:0000256" key="7">
    <source>
        <dbReference type="ARBA" id="ARBA00022723"/>
    </source>
</evidence>
<evidence type="ECO:0000256" key="11">
    <source>
        <dbReference type="ARBA" id="ARBA00023004"/>
    </source>
</evidence>
<evidence type="ECO:0000259" key="16">
    <source>
        <dbReference type="PROSITE" id="PS50878"/>
    </source>
</evidence>
<name>Q35057_MARPA</name>
<dbReference type="InterPro" id="IPR000477">
    <property type="entry name" value="RT_dom"/>
</dbReference>
<keyword evidence="9" id="KW-0249">Electron transport</keyword>
<feature type="domain" description="Cytochrome b/b6 N-terminal region profile" evidence="17">
    <location>
        <begin position="1"/>
        <end position="213"/>
    </location>
</feature>
<evidence type="ECO:0000256" key="12">
    <source>
        <dbReference type="ARBA" id="ARBA00023128"/>
    </source>
</evidence>
<evidence type="ECO:0000256" key="14">
    <source>
        <dbReference type="SAM" id="MobiDB-lite"/>
    </source>
</evidence>
<keyword evidence="8" id="KW-0999">Mitochondrion inner membrane</keyword>
<dbReference type="GO" id="GO:0005743">
    <property type="term" value="C:mitochondrial inner membrane"/>
    <property type="evidence" value="ECO:0007669"/>
    <property type="project" value="UniProtKB-SubCell"/>
</dbReference>
<feature type="domain" description="Cytochrome b/b6 C-terminal region profile" evidence="18">
    <location>
        <begin position="214"/>
        <end position="343"/>
    </location>
</feature>
<feature type="transmembrane region" description="Helical" evidence="15">
    <location>
        <begin position="144"/>
        <end position="170"/>
    </location>
</feature>
<keyword evidence="11" id="KW-0408">Iron</keyword>
<dbReference type="PROSITE" id="PS51003">
    <property type="entry name" value="CYTB_CTER"/>
    <property type="match status" value="1"/>
</dbReference>
<dbReference type="PROSITE" id="PS51002">
    <property type="entry name" value="CYTB_NTER"/>
    <property type="match status" value="1"/>
</dbReference>
<dbReference type="GO" id="GO:0090615">
    <property type="term" value="P:mitochondrial mRNA processing"/>
    <property type="evidence" value="ECO:0007669"/>
    <property type="project" value="TreeGrafter"/>
</dbReference>
<evidence type="ECO:0000259" key="17">
    <source>
        <dbReference type="PROSITE" id="PS51002"/>
    </source>
</evidence>
<evidence type="ECO:0000256" key="13">
    <source>
        <dbReference type="ARBA" id="ARBA00023136"/>
    </source>
</evidence>
<dbReference type="SUPFAM" id="SSF56672">
    <property type="entry name" value="DNA/RNA polymerases"/>
    <property type="match status" value="1"/>
</dbReference>
<dbReference type="GO" id="GO:0022904">
    <property type="term" value="P:respiratory electron transport chain"/>
    <property type="evidence" value="ECO:0007669"/>
    <property type="project" value="InterPro"/>
</dbReference>
<evidence type="ECO:0000256" key="4">
    <source>
        <dbReference type="ARBA" id="ARBA00022617"/>
    </source>
</evidence>
<feature type="transmembrane region" description="Helical" evidence="15">
    <location>
        <begin position="79"/>
        <end position="102"/>
    </location>
</feature>
<dbReference type="InterPro" id="IPR027387">
    <property type="entry name" value="Cytb/b6-like_sf"/>
</dbReference>
<evidence type="ECO:0000313" key="19">
    <source>
        <dbReference type="EMBL" id="AAC09440.1"/>
    </source>
</evidence>
<evidence type="ECO:0000256" key="1">
    <source>
        <dbReference type="ARBA" id="ARBA00004448"/>
    </source>
</evidence>
<keyword evidence="3" id="KW-0813">Transport</keyword>
<keyword evidence="10 15" id="KW-1133">Transmembrane helix</keyword>
<keyword evidence="4" id="KW-0349">Heme</keyword>
<keyword evidence="13 15" id="KW-0472">Membrane</keyword>
<evidence type="ECO:0000256" key="3">
    <source>
        <dbReference type="ARBA" id="ARBA00022448"/>
    </source>
</evidence>
<proteinExistence type="predicted"/>
<dbReference type="PIR" id="S25952">
    <property type="entry name" value="S25952"/>
</dbReference>
<dbReference type="InterPro" id="IPR005798">
    <property type="entry name" value="Cyt_b/b6_C"/>
</dbReference>
<dbReference type="GO" id="GO:0006315">
    <property type="term" value="P:homing of group II introns"/>
    <property type="evidence" value="ECO:0007669"/>
    <property type="project" value="TreeGrafter"/>
</dbReference>
<evidence type="ECO:0000256" key="6">
    <source>
        <dbReference type="ARBA" id="ARBA00022692"/>
    </source>
</evidence>
<reference evidence="19" key="1">
    <citation type="journal article" date="1992" name="J. Mol. Biol.">
        <title>Gene organization deduced from the complete sequence of liverwort Marchantia polymorpha mitochondrial DNA. A primitive form of plant mitochondrial genome.</title>
        <authorList>
            <person name="Oda K."/>
            <person name="Yamato K."/>
            <person name="Ohta E."/>
            <person name="Nakamura Y."/>
            <person name="Takemura M."/>
            <person name="Nozato N."/>
            <person name="Akashi K."/>
            <person name="Kanegae T."/>
            <person name="Ogura Y."/>
            <person name="Kohchi T."/>
            <person name="Ohyama K."/>
        </authorList>
    </citation>
    <scope>NUCLEOTIDE SEQUENCE</scope>
    <source>
        <strain evidence="19">A 18</strain>
    </source>
</reference>
<dbReference type="Pfam" id="PF00078">
    <property type="entry name" value="RVT_1"/>
    <property type="match status" value="1"/>
</dbReference>
<dbReference type="GO" id="GO:0016491">
    <property type="term" value="F:oxidoreductase activity"/>
    <property type="evidence" value="ECO:0007669"/>
    <property type="project" value="UniProtKB-UniRule"/>
</dbReference>
<evidence type="ECO:0000256" key="15">
    <source>
        <dbReference type="SAM" id="Phobius"/>
    </source>
</evidence>
<sequence length="1224" mass="137708">MARRLSILKQPIFSTFNNHLIDYPTPSNISYWWGFGSLAGLCLVIQILTGVFLAMHYTPHVDLAFLSVEHIMRDVKGGWLLRYMHANGASMFFIVVYLHFFRGLYYGSYASPRELVWCLGVVILLLMIVTAFIGYVLPWGQMSFWGATVITSLASAIPVVGDTIVTWLWGGFSVDNATLNRFFSLHYLLPFIIAGASILHLAALHQYGSNNPLGINSSVDKIAFYPYIYVKDLVGWVAFAIFFSIFVFYAPNVLGHPDNYIPANPMSTPAHIVPERGSDPTISATDGNRCLEGVKANPYRNWGVSDLLPRASSLDGKMLFVVPDTSPSRLLTIRGCRLRLGGPAVTSFCRTHASTPNSGGGKGPSEEGPNKTASPSSQTGKCLGRTTLSASDWLGPKQNWPGGTPELISEASNKALGLDEVRAQDEANPIYGQMSGAIKSSNLDVPLNPLEFSHLAQLVEKQFIDGKYRHLVREIISKPEVLLTAYNNIKSKPGNIPGSPESDTLFLRRVASPGISLKWFHETGRKLREGTYEFEPIWRSEGPKTGKAEKRPLTIANPRDKIIQEAFRMVLEIIYEPRFKDISHGFRRNKGTHSALRDIKMRWKNPSWWLEFDIRKCFDTINKKILMSILSETIQDNRLESTLNQMWNAKIMDVELGGPGVPQGSLISPILTNLYLDRLDREILRIRKELEKGSPRHRRANPVYEQLLYIPKNSVMQMGPAALLRKKRTRLKIVRSIPFADPKDPKFVRIYACRYADDILMAVSGSKALAREVMERVSRFLKDVLHLEINPEQTRLGHVVEEKATFLGMRLLGPKPSQLHVRSDKATRARNKYRGRVRKAALELSNGWEKGLKKLGEKLLVCALKRALKEAGKTGNLTLMKPDQEVRKMLEQICREVVSEVQRPTGIGQDAMFRWARESSKGDIFTNIIERDGQGVVRKFDEFVVSVHKLLYPESKAERKESTGPGPERDAPTNQRQAFRIQIYAPLSRILDKLRARGIINAEGRPTSVPLLATQDDVTITQWYGSVAHGFLSYYRCCDNFYKVKKVVDYQLRWSCLHTLSHKIKAKGVGKVIDKYTHELRVETAKGPRVYFPTPTELRVMGKQFLVKSIKDPERILGLMFLRTTRHPADRCSVIGCLESKIEMHHIRALKRSGAGGPKMSIVNSSSDRISGLEALHAALNRKQISLCREHHKAMHAGDISLQDIDVSVVLNPNPRRGQACDSR</sequence>
<gene>
    <name evidence="19" type="primary">cob</name>
</gene>
<dbReference type="CDD" id="cd00284">
    <property type="entry name" value="Cytochrome_b_N"/>
    <property type="match status" value="1"/>
</dbReference>
<protein>
    <recommendedName>
        <fullName evidence="2">Cytochrome b</fullName>
    </recommendedName>
</protein>
<keyword evidence="6 15" id="KW-0812">Transmembrane</keyword>